<feature type="compositionally biased region" description="Polar residues" evidence="4">
    <location>
        <begin position="297"/>
        <end position="314"/>
    </location>
</feature>
<dbReference type="PROSITE" id="PS50238">
    <property type="entry name" value="RHOGAP"/>
    <property type="match status" value="1"/>
</dbReference>
<dbReference type="SMART" id="SM00326">
    <property type="entry name" value="SH3"/>
    <property type="match status" value="1"/>
</dbReference>
<evidence type="ECO:0000259" key="6">
    <source>
        <dbReference type="PROSITE" id="PS50003"/>
    </source>
</evidence>
<accession>A0ABM3FVW0</accession>
<dbReference type="Pfam" id="PF15410">
    <property type="entry name" value="PH_9"/>
    <property type="match status" value="1"/>
</dbReference>
<dbReference type="Gene3D" id="2.30.30.40">
    <property type="entry name" value="SH3 Domains"/>
    <property type="match status" value="1"/>
</dbReference>
<dbReference type="PROSITE" id="PS01159">
    <property type="entry name" value="WW_DOMAIN_1"/>
    <property type="match status" value="1"/>
</dbReference>
<evidence type="ECO:0000256" key="3">
    <source>
        <dbReference type="PROSITE-ProRule" id="PRU00192"/>
    </source>
</evidence>
<protein>
    <submittedName>
        <fullName evidence="10">Uncharacterized protein LOC107221394 isoform X2</fullName>
    </submittedName>
</protein>
<dbReference type="InterPro" id="IPR001202">
    <property type="entry name" value="WW_dom"/>
</dbReference>
<evidence type="ECO:0000256" key="2">
    <source>
        <dbReference type="ARBA" id="ARBA00022468"/>
    </source>
</evidence>
<feature type="domain" description="WW" evidence="7">
    <location>
        <begin position="998"/>
        <end position="1025"/>
    </location>
</feature>
<keyword evidence="9" id="KW-1185">Reference proteome</keyword>
<feature type="compositionally biased region" description="Low complexity" evidence="4">
    <location>
        <begin position="339"/>
        <end position="351"/>
    </location>
</feature>
<evidence type="ECO:0000259" key="8">
    <source>
        <dbReference type="PROSITE" id="PS50238"/>
    </source>
</evidence>
<organism evidence="9 10">
    <name type="scientific">Neodiprion lecontei</name>
    <name type="common">Redheaded pine sawfly</name>
    <dbReference type="NCBI Taxonomy" id="441921"/>
    <lineage>
        <taxon>Eukaryota</taxon>
        <taxon>Metazoa</taxon>
        <taxon>Ecdysozoa</taxon>
        <taxon>Arthropoda</taxon>
        <taxon>Hexapoda</taxon>
        <taxon>Insecta</taxon>
        <taxon>Pterygota</taxon>
        <taxon>Neoptera</taxon>
        <taxon>Endopterygota</taxon>
        <taxon>Hymenoptera</taxon>
        <taxon>Tenthredinoidea</taxon>
        <taxon>Diprionidae</taxon>
        <taxon>Diprioninae</taxon>
        <taxon>Neodiprion</taxon>
    </lineage>
</organism>
<dbReference type="InterPro" id="IPR041681">
    <property type="entry name" value="PH_9"/>
</dbReference>
<reference evidence="10" key="1">
    <citation type="submission" date="2025-08" db="UniProtKB">
        <authorList>
            <consortium name="RefSeq"/>
        </authorList>
    </citation>
    <scope>IDENTIFICATION</scope>
    <source>
        <tissue evidence="10">Thorax and Abdomen</tissue>
    </source>
</reference>
<evidence type="ECO:0000256" key="1">
    <source>
        <dbReference type="ARBA" id="ARBA00022443"/>
    </source>
</evidence>
<evidence type="ECO:0000259" key="5">
    <source>
        <dbReference type="PROSITE" id="PS50002"/>
    </source>
</evidence>
<keyword evidence="2" id="KW-0343">GTPase activation</keyword>
<dbReference type="SUPFAM" id="SSF50729">
    <property type="entry name" value="PH domain-like"/>
    <property type="match status" value="1"/>
</dbReference>
<dbReference type="InterPro" id="IPR000198">
    <property type="entry name" value="RhoGAP_dom"/>
</dbReference>
<name>A0ABM3FVW0_NEOLC</name>
<dbReference type="PROSITE" id="PS50020">
    <property type="entry name" value="WW_DOMAIN_2"/>
    <property type="match status" value="1"/>
</dbReference>
<dbReference type="Proteomes" id="UP000829291">
    <property type="component" value="Chromosome 4"/>
</dbReference>
<dbReference type="CDD" id="cd13233">
    <property type="entry name" value="PH_ARHGAP9-like"/>
    <property type="match status" value="1"/>
</dbReference>
<dbReference type="InterPro" id="IPR050729">
    <property type="entry name" value="Rho-GAP"/>
</dbReference>
<evidence type="ECO:0000313" key="9">
    <source>
        <dbReference type="Proteomes" id="UP000829291"/>
    </source>
</evidence>
<dbReference type="SUPFAM" id="SSF48350">
    <property type="entry name" value="GTPase activation domain, GAP"/>
    <property type="match status" value="1"/>
</dbReference>
<dbReference type="InterPro" id="IPR011993">
    <property type="entry name" value="PH-like_dom_sf"/>
</dbReference>
<keyword evidence="1 3" id="KW-0728">SH3 domain</keyword>
<feature type="compositionally biased region" description="Polar residues" evidence="4">
    <location>
        <begin position="422"/>
        <end position="431"/>
    </location>
</feature>
<feature type="domain" description="Rho-GAP" evidence="8">
    <location>
        <begin position="1311"/>
        <end position="1500"/>
    </location>
</feature>
<feature type="domain" description="PH" evidence="6">
    <location>
        <begin position="1094"/>
        <end position="1207"/>
    </location>
</feature>
<dbReference type="PANTHER" id="PTHR23176">
    <property type="entry name" value="RHO/RAC/CDC GTPASE-ACTIVATING PROTEIN"/>
    <property type="match status" value="1"/>
</dbReference>
<proteinExistence type="predicted"/>
<feature type="compositionally biased region" description="Polar residues" evidence="4">
    <location>
        <begin position="623"/>
        <end position="636"/>
    </location>
</feature>
<dbReference type="SUPFAM" id="SSF50044">
    <property type="entry name" value="SH3-domain"/>
    <property type="match status" value="1"/>
</dbReference>
<dbReference type="SMART" id="SM00233">
    <property type="entry name" value="PH"/>
    <property type="match status" value="1"/>
</dbReference>
<dbReference type="Gene3D" id="2.30.29.30">
    <property type="entry name" value="Pleckstrin-homology domain (PH domain)/Phosphotyrosine-binding domain (PTB)"/>
    <property type="match status" value="1"/>
</dbReference>
<dbReference type="PROSITE" id="PS50003">
    <property type="entry name" value="PH_DOMAIN"/>
    <property type="match status" value="1"/>
</dbReference>
<dbReference type="GeneID" id="107221394"/>
<evidence type="ECO:0000313" key="10">
    <source>
        <dbReference type="RefSeq" id="XP_046592149.1"/>
    </source>
</evidence>
<dbReference type="SMART" id="SM00324">
    <property type="entry name" value="RhoGAP"/>
    <property type="match status" value="1"/>
</dbReference>
<dbReference type="InterPro" id="IPR008936">
    <property type="entry name" value="Rho_GTPase_activation_prot"/>
</dbReference>
<dbReference type="Gene3D" id="1.10.555.10">
    <property type="entry name" value="Rho GTPase activation protein"/>
    <property type="match status" value="1"/>
</dbReference>
<dbReference type="InterPro" id="IPR001452">
    <property type="entry name" value="SH3_domain"/>
</dbReference>
<dbReference type="PANTHER" id="PTHR23176:SF129">
    <property type="entry name" value="RHO GTPASE ACTIVATING PROTEIN AT 16F, ISOFORM E-RELATED"/>
    <property type="match status" value="1"/>
</dbReference>
<feature type="domain" description="SH3" evidence="5">
    <location>
        <begin position="7"/>
        <end position="70"/>
    </location>
</feature>
<evidence type="ECO:0000259" key="7">
    <source>
        <dbReference type="PROSITE" id="PS50020"/>
    </source>
</evidence>
<feature type="region of interest" description="Disordered" evidence="4">
    <location>
        <begin position="623"/>
        <end position="647"/>
    </location>
</feature>
<dbReference type="InterPro" id="IPR001849">
    <property type="entry name" value="PH_domain"/>
</dbReference>
<evidence type="ECO:0000256" key="4">
    <source>
        <dbReference type="SAM" id="MobiDB-lite"/>
    </source>
</evidence>
<dbReference type="Pfam" id="PF00620">
    <property type="entry name" value="RhoGAP"/>
    <property type="match status" value="1"/>
</dbReference>
<sequence length="1501" mass="170319">MSGANVEESSYLKVEHDFEYRTNDGRQIAIKKDERLYLIQKTNNDWWKVIRNKEQRSFYVPVTYVTELGSVSSPNKFTGPGKHDAIFQTTSRDHSARRRNVENWLSTTVKMLPDGSRSPENLEQYNRLKNFEDAGMKEIKNRIVQQKQSLQGNEKSNEIKNEKKSLERFRNVVRKISSSMHVSQDTSAHNTSARNSQTRDVMRTVMENVDGKSAPASNYPIYSPKEAKEPDRTLFEYQNPPQQQILHSISHCQKSAMNLTNPTGCTESIDDCRSVNLDSSLIKHSPRSRPSTKESKLSVQKNIATKRSDNNSTDRCAVTPNIEKKPSSPISAGNKVAMSSTSPSLQGSGSTFDYSENAMRILNDKRKSWAVEELMSELTQIRKERVDDNASNFVLRSIEIKDGFDPLEKLTQELHDLHTSQHENSTVSNSPKADFKSEDDIKEPPEISICKEKETTIVPLKSPKNLAQTESTFNKSKSPKSRISLTNSEVCSISTDINNSCKFTKRQDEYEEANILNDESRMPINVRDEGSDRKATLSADKEHYVLSYQQNSQLFKSESSDNLAKFEKPSYSNVLNKLKNETKVRPQLKLKIKNVDTKIKLTPSLEKLASEIQFLPASRTSIVDSDTQQSTPTENKWPQGRADQKRVTTKTETIEPAAIDILESRDDLINVDQDSEMWKNFKSKLNYRGSFKSKQEQKSQVVTKDVTFDNEHSESVTKPGRRKIKKSATFNCVAVPEYYKHFQRHEGSEYCSRISPTLRTKRRSQSLENIKLLVNRELKHTLAASKRADGAQNALHKSVAKPIPSCRKIQPMKDVRESIGAESPCSHQGVQASVQVLPPSISRSYENLNEGFNNLKVFDANKSTAVSFKNLLCTSDSGSDEYLHYKAFPKSSISRNERLAFSSDSKINSKVVVSSESLPVIDRSISDEQILSSNISSEALFSQSESEVYALSEVSNTSSPITVDRDRENFVNLPPGWTQEYDQQSKQICFVNTWGEKWFSSNDAEGKIYFFEENSNESSWILPSIPATEPTLRNMEGNHDNIELRTNSGSEKLRIGKARSLLVGNQRPTKKELAARRSGSLSHDWPQLFDGNMCILKEGILQRTKITENGKKLRKHWSTSYVVLSELFLLFFKDAKSFSAMKSGQSAAAKPDISVDLNGAIIEPDDKVSSRKNVYIISTILGLQVLIQNDNTTVANEWFKEIYDVIHNLPSGFEAQTPPSLERPRDTKSKQFLSVNSIEESKVVSKIGRTRSVKTIGNIASVFKKIEGSTEDLSGSSAERQTKIKAKLKRFFQRRPTMDSLVKNDEPAFGSYLKDVCSREPPMVPRFVKSCIEILESNLENMKADGLYRASGNLSQIQKIRLQVDQNNFDILAQEEDVHVLTGALKLFFRELKEPLIPYEFFERALRASMSKKKSEKIQVFREIVRGLSQPHYDTLQLLLQHLLKVTSYQKYNRMHIPNLAIVFGPTLMWPRVESANMALDLMQQNLVIECLLSEYDKIFK</sequence>
<dbReference type="PROSITE" id="PS50002">
    <property type="entry name" value="SH3"/>
    <property type="match status" value="1"/>
</dbReference>
<gene>
    <name evidence="10" type="primary">LOC107221394</name>
</gene>
<feature type="region of interest" description="Disordered" evidence="4">
    <location>
        <begin position="418"/>
        <end position="440"/>
    </location>
</feature>
<feature type="region of interest" description="Disordered" evidence="4">
    <location>
        <begin position="281"/>
        <end position="351"/>
    </location>
</feature>
<dbReference type="RefSeq" id="XP_046592149.1">
    <property type="nucleotide sequence ID" value="XM_046736193.1"/>
</dbReference>
<dbReference type="InterPro" id="IPR036028">
    <property type="entry name" value="SH3-like_dom_sf"/>
</dbReference>